<sequence>MKGRKEGIKKEPKQYEEKRSQSQKFVQKTKQRTDHLSEGWSTCSSVQPEPLFLETILKRVSIKEMVICSSLKISRNFLKPTSSLLFYNVYKNGGATTNSFLVLNVIAITCFGLCFVLPGKIRDSKDILNMRSSPHTSNMIETSAALIEPTVLGLYSQRLSTVSSKHKAG</sequence>
<dbReference type="EMBL" id="JACEIK010000995">
    <property type="protein sequence ID" value="MCD7464814.1"/>
    <property type="molecule type" value="Genomic_DNA"/>
</dbReference>
<protein>
    <submittedName>
        <fullName evidence="3">Uncharacterized protein</fullName>
    </submittedName>
</protein>
<reference evidence="3 4" key="1">
    <citation type="journal article" date="2021" name="BMC Genomics">
        <title>Datura genome reveals duplications of psychoactive alkaloid biosynthetic genes and high mutation rate following tissue culture.</title>
        <authorList>
            <person name="Rajewski A."/>
            <person name="Carter-House D."/>
            <person name="Stajich J."/>
            <person name="Litt A."/>
        </authorList>
    </citation>
    <scope>NUCLEOTIDE SEQUENCE [LARGE SCALE GENOMIC DNA]</scope>
    <source>
        <strain evidence="3">AR-01</strain>
    </source>
</reference>
<feature type="transmembrane region" description="Helical" evidence="2">
    <location>
        <begin position="100"/>
        <end position="121"/>
    </location>
</feature>
<proteinExistence type="predicted"/>
<evidence type="ECO:0000313" key="3">
    <source>
        <dbReference type="EMBL" id="MCD7464814.1"/>
    </source>
</evidence>
<feature type="region of interest" description="Disordered" evidence="1">
    <location>
        <begin position="1"/>
        <end position="29"/>
    </location>
</feature>
<evidence type="ECO:0000256" key="2">
    <source>
        <dbReference type="SAM" id="Phobius"/>
    </source>
</evidence>
<comment type="caution">
    <text evidence="3">The sequence shown here is derived from an EMBL/GenBank/DDBJ whole genome shotgun (WGS) entry which is preliminary data.</text>
</comment>
<dbReference type="Proteomes" id="UP000823775">
    <property type="component" value="Unassembled WGS sequence"/>
</dbReference>
<name>A0ABS8T2D5_DATST</name>
<keyword evidence="2" id="KW-1133">Transmembrane helix</keyword>
<keyword evidence="4" id="KW-1185">Reference proteome</keyword>
<feature type="compositionally biased region" description="Basic and acidic residues" evidence="1">
    <location>
        <begin position="1"/>
        <end position="20"/>
    </location>
</feature>
<keyword evidence="2" id="KW-0472">Membrane</keyword>
<organism evidence="3 4">
    <name type="scientific">Datura stramonium</name>
    <name type="common">Jimsonweed</name>
    <name type="synonym">Common thornapple</name>
    <dbReference type="NCBI Taxonomy" id="4076"/>
    <lineage>
        <taxon>Eukaryota</taxon>
        <taxon>Viridiplantae</taxon>
        <taxon>Streptophyta</taxon>
        <taxon>Embryophyta</taxon>
        <taxon>Tracheophyta</taxon>
        <taxon>Spermatophyta</taxon>
        <taxon>Magnoliopsida</taxon>
        <taxon>eudicotyledons</taxon>
        <taxon>Gunneridae</taxon>
        <taxon>Pentapetalae</taxon>
        <taxon>asterids</taxon>
        <taxon>lamiids</taxon>
        <taxon>Solanales</taxon>
        <taxon>Solanaceae</taxon>
        <taxon>Solanoideae</taxon>
        <taxon>Datureae</taxon>
        <taxon>Datura</taxon>
    </lineage>
</organism>
<accession>A0ABS8T2D5</accession>
<evidence type="ECO:0000256" key="1">
    <source>
        <dbReference type="SAM" id="MobiDB-lite"/>
    </source>
</evidence>
<evidence type="ECO:0000313" key="4">
    <source>
        <dbReference type="Proteomes" id="UP000823775"/>
    </source>
</evidence>
<keyword evidence="2" id="KW-0812">Transmembrane</keyword>
<gene>
    <name evidence="3" type="ORF">HAX54_053448</name>
</gene>